<gene>
    <name evidence="2" type="ORF">MMYC01_200087</name>
</gene>
<evidence type="ECO:0000313" key="3">
    <source>
        <dbReference type="Proteomes" id="UP000078237"/>
    </source>
</evidence>
<dbReference type="AlphaFoldDB" id="A0A150ASB9"/>
<dbReference type="STRING" id="100816.A0A150ASB9"/>
<comment type="caution">
    <text evidence="2">The sequence shown here is derived from an EMBL/GenBank/DDBJ whole genome shotgun (WGS) entry which is preliminary data.</text>
</comment>
<dbReference type="EMBL" id="LCTW02000001">
    <property type="protein sequence ID" value="KXX83352.1"/>
    <property type="molecule type" value="Genomic_DNA"/>
</dbReference>
<keyword evidence="3" id="KW-1185">Reference proteome</keyword>
<reference evidence="2 3" key="1">
    <citation type="journal article" date="2016" name="Genome Announc.">
        <title>Genome Sequence of Madurella mycetomatis mm55, Isolated from a Human Mycetoma Case in Sudan.</title>
        <authorList>
            <person name="Smit S."/>
            <person name="Derks M.F."/>
            <person name="Bervoets S."/>
            <person name="Fahal A."/>
            <person name="van Leeuwen W."/>
            <person name="van Belkum A."/>
            <person name="van de Sande W.W."/>
        </authorList>
    </citation>
    <scope>NUCLEOTIDE SEQUENCE [LARGE SCALE GENOMIC DNA]</scope>
    <source>
        <strain evidence="3">mm55</strain>
    </source>
</reference>
<dbReference type="Proteomes" id="UP000078237">
    <property type="component" value="Unassembled WGS sequence"/>
</dbReference>
<name>A0A150ASB9_9PEZI</name>
<dbReference type="InterPro" id="IPR002575">
    <property type="entry name" value="Aminoglycoside_PTrfase"/>
</dbReference>
<feature type="domain" description="Aminoglycoside phosphotransferase" evidence="1">
    <location>
        <begin position="97"/>
        <end position="240"/>
    </location>
</feature>
<dbReference type="Pfam" id="PF01636">
    <property type="entry name" value="APH"/>
    <property type="match status" value="1"/>
</dbReference>
<evidence type="ECO:0000259" key="1">
    <source>
        <dbReference type="Pfam" id="PF01636"/>
    </source>
</evidence>
<evidence type="ECO:0000313" key="2">
    <source>
        <dbReference type="EMBL" id="KXX83352.1"/>
    </source>
</evidence>
<dbReference type="Gene3D" id="3.90.1200.10">
    <property type="match status" value="1"/>
</dbReference>
<dbReference type="VEuPathDB" id="FungiDB:MMYC01_200087"/>
<organism evidence="2 3">
    <name type="scientific">Madurella mycetomatis</name>
    <dbReference type="NCBI Taxonomy" id="100816"/>
    <lineage>
        <taxon>Eukaryota</taxon>
        <taxon>Fungi</taxon>
        <taxon>Dikarya</taxon>
        <taxon>Ascomycota</taxon>
        <taxon>Pezizomycotina</taxon>
        <taxon>Sordariomycetes</taxon>
        <taxon>Sordariomycetidae</taxon>
        <taxon>Sordariales</taxon>
        <taxon>Sordariales incertae sedis</taxon>
        <taxon>Madurella</taxon>
    </lineage>
</organism>
<dbReference type="SUPFAM" id="SSF56112">
    <property type="entry name" value="Protein kinase-like (PK-like)"/>
    <property type="match status" value="1"/>
</dbReference>
<proteinExistence type="predicted"/>
<dbReference type="OrthoDB" id="5598852at2759"/>
<sequence>MSNQEYSVDQEIAYFFEKTSATRSACNARAKELVGGNVTPVAVQGVCSYSVYAGPNDDFVVQFRLKSLELRMETVNLARDMYGSLTPQVSFKGQIGEDVDGKEPLYVYVMSRVQGISHLDFILAHSLPENSPQNFTWRKNLIADVARFFALAWKAPQDTDQAYRDDLRHRYEKELRLLLASLPDRFHPIIQMSLNAIPAILSLPMVLLHKDFGTCNIMVDNTSCHLVGVIDWAEAEIGPFGLNLHSVQPLISKFHLRDGWIKYDDYDILQETFWSIFRGEVGGLSEETIRAIESARVMGLLLSRGFTSRLANMPEPVPIRDDENGAYNIRDLDGLLINPATRFAELA</sequence>
<accession>A0A150ASB9</accession>
<dbReference type="InterPro" id="IPR011009">
    <property type="entry name" value="Kinase-like_dom_sf"/>
</dbReference>
<protein>
    <recommendedName>
        <fullName evidence="1">Aminoglycoside phosphotransferase domain-containing protein</fullName>
    </recommendedName>
</protein>